<dbReference type="GO" id="GO:0005737">
    <property type="term" value="C:cytoplasm"/>
    <property type="evidence" value="ECO:0007669"/>
    <property type="project" value="TreeGrafter"/>
</dbReference>
<dbReference type="EMBL" id="CAADGD010000187">
    <property type="protein sequence ID" value="VFK73322.1"/>
    <property type="molecule type" value="Genomic_DNA"/>
</dbReference>
<gene>
    <name evidence="8" type="ORF">BECKUNK1418G_GA0071005_11237</name>
    <name evidence="9" type="ORF">BECKUNK1418H_GA0071006_11875</name>
</gene>
<sequence>MDNHDTLEAFYRRIWEILDRHYCREAMPTEQFSPPDVLDRQMDIAIPAQGIDTDTLLEKLETLLTYTPNTRQPGYMTTLFGGRVDAAYAGKLVTTMANNAMHTYKAAGAQILVEREVLDFMLKVADLPRGEGAMTPGGTASNFIAMKLAREHAVPGAEMHGWDGRRYRAYTSAASHYAIEAAAGNIGLGERNLVSVPVTTNGKMDVQALAERIHADQQAGFIPFYINATVGTSVLGAIDPVAEIASIARRENLWLHLDAAFGGSLLLSHRMRNRLGCAYGDSLSWDAHKMMGIPLTCSVILIKEKGWLDKAFQAPAQGDYLFQTYPEYNPGRNSNQCARTNDALPLWMALQNLGRDGYEARTERQLALARYAAKRITDHTDMVLYTEPETINVCFRSRHLDSETVCRILDETHGIKLSFARLDHHTYLRLVCVNPDMDKAFIDNLTDKIHYIATQESS</sequence>
<dbReference type="AlphaFoldDB" id="A0A451B4V6"/>
<dbReference type="InterPro" id="IPR015424">
    <property type="entry name" value="PyrdxlP-dep_Trfase"/>
</dbReference>
<dbReference type="PANTHER" id="PTHR45677:SF8">
    <property type="entry name" value="CYSTEINE SULFINIC ACID DECARBOXYLASE"/>
    <property type="match status" value="1"/>
</dbReference>
<dbReference type="InterPro" id="IPR002129">
    <property type="entry name" value="PyrdxlP-dep_de-COase"/>
</dbReference>
<dbReference type="GO" id="GO:0019752">
    <property type="term" value="P:carboxylic acid metabolic process"/>
    <property type="evidence" value="ECO:0007669"/>
    <property type="project" value="InterPro"/>
</dbReference>
<organism evidence="9">
    <name type="scientific">Candidatus Kentrum sp. UNK</name>
    <dbReference type="NCBI Taxonomy" id="2126344"/>
    <lineage>
        <taxon>Bacteria</taxon>
        <taxon>Pseudomonadati</taxon>
        <taxon>Pseudomonadota</taxon>
        <taxon>Gammaproteobacteria</taxon>
        <taxon>Candidatus Kentrum</taxon>
    </lineage>
</organism>
<dbReference type="PANTHER" id="PTHR45677">
    <property type="entry name" value="GLUTAMATE DECARBOXYLASE-RELATED"/>
    <property type="match status" value="1"/>
</dbReference>
<evidence type="ECO:0000313" key="9">
    <source>
        <dbReference type="EMBL" id="VFK73322.1"/>
    </source>
</evidence>
<name>A0A451B4V6_9GAMM</name>
<dbReference type="PROSITE" id="PS00392">
    <property type="entry name" value="DDC_GAD_HDC_YDC"/>
    <property type="match status" value="1"/>
</dbReference>
<evidence type="ECO:0000256" key="6">
    <source>
        <dbReference type="PIRSR" id="PIRSR602129-50"/>
    </source>
</evidence>
<comment type="similarity">
    <text evidence="2 7">Belongs to the group II decarboxylase family.</text>
</comment>
<evidence type="ECO:0000256" key="2">
    <source>
        <dbReference type="ARBA" id="ARBA00009533"/>
    </source>
</evidence>
<dbReference type="Gene3D" id="3.90.1150.170">
    <property type="match status" value="1"/>
</dbReference>
<evidence type="ECO:0000256" key="5">
    <source>
        <dbReference type="ARBA" id="ARBA00023239"/>
    </source>
</evidence>
<protein>
    <submittedName>
        <fullName evidence="9">Sulfinoalanine decarboxylase</fullName>
    </submittedName>
</protein>
<evidence type="ECO:0000256" key="7">
    <source>
        <dbReference type="RuleBase" id="RU000382"/>
    </source>
</evidence>
<keyword evidence="5 7" id="KW-0456">Lyase</keyword>
<comment type="cofactor">
    <cofactor evidence="1 6 7">
        <name>pyridoxal 5'-phosphate</name>
        <dbReference type="ChEBI" id="CHEBI:597326"/>
    </cofactor>
</comment>
<dbReference type="GO" id="GO:0016831">
    <property type="term" value="F:carboxy-lyase activity"/>
    <property type="evidence" value="ECO:0007669"/>
    <property type="project" value="UniProtKB-KW"/>
</dbReference>
<keyword evidence="4 6" id="KW-0663">Pyridoxal phosphate</keyword>
<dbReference type="InterPro" id="IPR021115">
    <property type="entry name" value="Pyridoxal-P_BS"/>
</dbReference>
<dbReference type="EMBL" id="CAADFZ010000123">
    <property type="protein sequence ID" value="VFK67037.1"/>
    <property type="molecule type" value="Genomic_DNA"/>
</dbReference>
<evidence type="ECO:0000256" key="1">
    <source>
        <dbReference type="ARBA" id="ARBA00001933"/>
    </source>
</evidence>
<keyword evidence="3" id="KW-0210">Decarboxylase</keyword>
<proteinExistence type="inferred from homology"/>
<dbReference type="InterPro" id="IPR015421">
    <property type="entry name" value="PyrdxlP-dep_Trfase_major"/>
</dbReference>
<evidence type="ECO:0000256" key="4">
    <source>
        <dbReference type="ARBA" id="ARBA00022898"/>
    </source>
</evidence>
<dbReference type="SUPFAM" id="SSF53383">
    <property type="entry name" value="PLP-dependent transferases"/>
    <property type="match status" value="1"/>
</dbReference>
<dbReference type="Gene3D" id="3.40.640.10">
    <property type="entry name" value="Type I PLP-dependent aspartate aminotransferase-like (Major domain)"/>
    <property type="match status" value="1"/>
</dbReference>
<evidence type="ECO:0000256" key="3">
    <source>
        <dbReference type="ARBA" id="ARBA00022793"/>
    </source>
</evidence>
<accession>A0A451B4V6</accession>
<dbReference type="Pfam" id="PF00282">
    <property type="entry name" value="Pyridoxal_deC"/>
    <property type="match status" value="1"/>
</dbReference>
<dbReference type="GO" id="GO:0030170">
    <property type="term" value="F:pyridoxal phosphate binding"/>
    <property type="evidence" value="ECO:0007669"/>
    <property type="project" value="InterPro"/>
</dbReference>
<reference evidence="9" key="1">
    <citation type="submission" date="2019-02" db="EMBL/GenBank/DDBJ databases">
        <authorList>
            <person name="Gruber-Vodicka R. H."/>
            <person name="Seah K. B. B."/>
        </authorList>
    </citation>
    <scope>NUCLEOTIDE SEQUENCE</scope>
    <source>
        <strain evidence="9">BECK_BY19</strain>
        <strain evidence="8">BECK_BY8</strain>
    </source>
</reference>
<evidence type="ECO:0000313" key="8">
    <source>
        <dbReference type="EMBL" id="VFK67037.1"/>
    </source>
</evidence>
<feature type="modified residue" description="N6-(pyridoxal phosphate)lysine" evidence="6">
    <location>
        <position position="289"/>
    </location>
</feature>